<keyword evidence="1" id="KW-1133">Transmembrane helix</keyword>
<reference evidence="3 4" key="1">
    <citation type="submission" date="2016-12" db="EMBL/GenBank/DDBJ databases">
        <title>Isolation and genomic insights into novel planktonic Zetaproteobacteria from stratified waters of the Chesapeake Bay.</title>
        <authorList>
            <person name="McAllister S.M."/>
            <person name="Kato S."/>
            <person name="Chan C.S."/>
            <person name="Chiu B.K."/>
            <person name="Field E.K."/>
        </authorList>
    </citation>
    <scope>NUCLEOTIDE SEQUENCE [LARGE SCALE GENOMIC DNA]</scope>
    <source>
        <strain evidence="3 4">CP-5</strain>
    </source>
</reference>
<feature type="domain" description="PAS" evidence="2">
    <location>
        <begin position="243"/>
        <end position="288"/>
    </location>
</feature>
<accession>A0A2K8KYK4</accession>
<dbReference type="SUPFAM" id="SSF55785">
    <property type="entry name" value="PYP-like sensor domain (PAS domain)"/>
    <property type="match status" value="1"/>
</dbReference>
<sequence>MRKLFSNWMNLGSHAGAMLMAPSILAIGIMAFSYFSWNRQMIEEAPMLDVVMEIKVELERTHMHLHEFERGLIIMRDIKDPVALDEVHDQVIFNVDHTIESLGNLNTHIGQLLSGTSSMGDVTLSHLQVKKSSDAELNWRLEALQAAIITLSDYMLPRIKGDNYQTFIYDSENDMMFDVALEFAQAADDRVHEIIGERLTMQRRVFLLSMVFFALMTVFFFTKWKKLKDRHNSSLANLYLTLQATEQSDDVVIIADSNGVIDYVNQRFVEITGYSSDEIMSQKLSVLDDGTIMGDGLPDIQLKKKWQREISCKDKHGKNYRSLTTISAIVDRSDNVAFCEVRQKVL</sequence>
<dbReference type="PROSITE" id="PS50112">
    <property type="entry name" value="PAS"/>
    <property type="match status" value="1"/>
</dbReference>
<dbReference type="KEGG" id="maes:Ga0123461_1677"/>
<proteinExistence type="predicted"/>
<dbReference type="Gene3D" id="3.30.450.20">
    <property type="entry name" value="PAS domain"/>
    <property type="match status" value="1"/>
</dbReference>
<dbReference type="AlphaFoldDB" id="A0A2K8KYK4"/>
<dbReference type="RefSeq" id="WP_100277905.1">
    <property type="nucleotide sequence ID" value="NZ_CP018799.1"/>
</dbReference>
<evidence type="ECO:0000259" key="2">
    <source>
        <dbReference type="PROSITE" id="PS50112"/>
    </source>
</evidence>
<name>A0A2K8KYK4_MARES</name>
<feature type="transmembrane region" description="Helical" evidence="1">
    <location>
        <begin position="205"/>
        <end position="224"/>
    </location>
</feature>
<keyword evidence="1" id="KW-0812">Transmembrane</keyword>
<dbReference type="Pfam" id="PF13426">
    <property type="entry name" value="PAS_9"/>
    <property type="match status" value="1"/>
</dbReference>
<keyword evidence="1" id="KW-0472">Membrane</keyword>
<feature type="transmembrane region" description="Helical" evidence="1">
    <location>
        <begin position="15"/>
        <end position="37"/>
    </location>
</feature>
<dbReference type="InterPro" id="IPR035965">
    <property type="entry name" value="PAS-like_dom_sf"/>
</dbReference>
<dbReference type="CDD" id="cd00130">
    <property type="entry name" value="PAS"/>
    <property type="match status" value="1"/>
</dbReference>
<protein>
    <submittedName>
        <fullName evidence="3">PAS domain S-box-containing protein</fullName>
    </submittedName>
</protein>
<organism evidence="3 4">
    <name type="scientific">Mariprofundus aestuarium</name>
    <dbReference type="NCBI Taxonomy" id="1921086"/>
    <lineage>
        <taxon>Bacteria</taxon>
        <taxon>Pseudomonadati</taxon>
        <taxon>Pseudomonadota</taxon>
        <taxon>Candidatius Mariprofundia</taxon>
        <taxon>Mariprofundales</taxon>
        <taxon>Mariprofundaceae</taxon>
        <taxon>Mariprofundus</taxon>
    </lineage>
</organism>
<dbReference type="SMART" id="SM00091">
    <property type="entry name" value="PAS"/>
    <property type="match status" value="1"/>
</dbReference>
<evidence type="ECO:0000256" key="1">
    <source>
        <dbReference type="SAM" id="Phobius"/>
    </source>
</evidence>
<dbReference type="Proteomes" id="UP000231701">
    <property type="component" value="Chromosome"/>
</dbReference>
<dbReference type="InterPro" id="IPR000014">
    <property type="entry name" value="PAS"/>
</dbReference>
<gene>
    <name evidence="3" type="ORF">Ga0123461_1677</name>
</gene>
<evidence type="ECO:0000313" key="4">
    <source>
        <dbReference type="Proteomes" id="UP000231701"/>
    </source>
</evidence>
<dbReference type="OrthoDB" id="5291238at2"/>
<evidence type="ECO:0000313" key="3">
    <source>
        <dbReference type="EMBL" id="ATX80090.1"/>
    </source>
</evidence>
<dbReference type="NCBIfam" id="TIGR00229">
    <property type="entry name" value="sensory_box"/>
    <property type="match status" value="1"/>
</dbReference>
<keyword evidence="4" id="KW-1185">Reference proteome</keyword>
<dbReference type="EMBL" id="CP018799">
    <property type="protein sequence ID" value="ATX80090.1"/>
    <property type="molecule type" value="Genomic_DNA"/>
</dbReference>